<dbReference type="EMBL" id="DYWT01000258">
    <property type="protein sequence ID" value="HJF33395.1"/>
    <property type="molecule type" value="Genomic_DNA"/>
</dbReference>
<accession>A0A921G0X0</accession>
<feature type="compositionally biased region" description="Basic and acidic residues" evidence="1">
    <location>
        <begin position="21"/>
        <end position="58"/>
    </location>
</feature>
<feature type="compositionally biased region" description="Basic and acidic residues" evidence="1">
    <location>
        <begin position="1"/>
        <end position="12"/>
    </location>
</feature>
<reference evidence="2" key="2">
    <citation type="submission" date="2021-09" db="EMBL/GenBank/DDBJ databases">
        <authorList>
            <person name="Gilroy R."/>
        </authorList>
    </citation>
    <scope>NUCLEOTIDE SEQUENCE</scope>
    <source>
        <strain evidence="2">CHK171-7178</strain>
    </source>
</reference>
<evidence type="ECO:0000313" key="2">
    <source>
        <dbReference type="EMBL" id="HJF33395.1"/>
    </source>
</evidence>
<feature type="region of interest" description="Disordered" evidence="1">
    <location>
        <begin position="1"/>
        <end position="58"/>
    </location>
</feature>
<reference evidence="2" key="1">
    <citation type="journal article" date="2021" name="PeerJ">
        <title>Extensive microbial diversity within the chicken gut microbiome revealed by metagenomics and culture.</title>
        <authorList>
            <person name="Gilroy R."/>
            <person name="Ravi A."/>
            <person name="Getino M."/>
            <person name="Pursley I."/>
            <person name="Horton D.L."/>
            <person name="Alikhan N.F."/>
            <person name="Baker D."/>
            <person name="Gharbi K."/>
            <person name="Hall N."/>
            <person name="Watson M."/>
            <person name="Adriaenssens E.M."/>
            <person name="Foster-Nyarko E."/>
            <person name="Jarju S."/>
            <person name="Secka A."/>
            <person name="Antonio M."/>
            <person name="Oren A."/>
            <person name="Chaudhuri R.R."/>
            <person name="La Ragione R."/>
            <person name="Hildebrand F."/>
            <person name="Pallen M.J."/>
        </authorList>
    </citation>
    <scope>NUCLEOTIDE SEQUENCE</scope>
    <source>
        <strain evidence="2">CHK171-7178</strain>
    </source>
</reference>
<protein>
    <submittedName>
        <fullName evidence="2">Uncharacterized protein</fullName>
    </submittedName>
</protein>
<sequence length="58" mass="6979">MPNNKDKNPNKDRNKKQIPSDMREEFGSTFDIDKLNDQKNDPKKQKEQRANRFDNNTR</sequence>
<dbReference type="Proteomes" id="UP000698173">
    <property type="component" value="Unassembled WGS sequence"/>
</dbReference>
<evidence type="ECO:0000256" key="1">
    <source>
        <dbReference type="SAM" id="MobiDB-lite"/>
    </source>
</evidence>
<comment type="caution">
    <text evidence="2">The sequence shown here is derived from an EMBL/GenBank/DDBJ whole genome shotgun (WGS) entry which is preliminary data.</text>
</comment>
<name>A0A921G0X0_SPOPS</name>
<proteinExistence type="predicted"/>
<evidence type="ECO:0000313" key="3">
    <source>
        <dbReference type="Proteomes" id="UP000698173"/>
    </source>
</evidence>
<organism evidence="2 3">
    <name type="scientific">Sporosarcina psychrophila</name>
    <name type="common">Bacillus psychrophilus</name>
    <dbReference type="NCBI Taxonomy" id="1476"/>
    <lineage>
        <taxon>Bacteria</taxon>
        <taxon>Bacillati</taxon>
        <taxon>Bacillota</taxon>
        <taxon>Bacilli</taxon>
        <taxon>Bacillales</taxon>
        <taxon>Caryophanaceae</taxon>
        <taxon>Sporosarcina</taxon>
    </lineage>
</organism>
<gene>
    <name evidence="2" type="ORF">K8V56_16660</name>
</gene>
<dbReference type="AlphaFoldDB" id="A0A921G0X0"/>